<dbReference type="PRINTS" id="PR00173">
    <property type="entry name" value="EDTRNSPORT"/>
</dbReference>
<keyword evidence="11" id="KW-1185">Reference proteome</keyword>
<dbReference type="GO" id="GO:0055085">
    <property type="term" value="P:transmembrane transport"/>
    <property type="evidence" value="ECO:0007669"/>
    <property type="project" value="TreeGrafter"/>
</dbReference>
<proteinExistence type="inferred from homology"/>
<comment type="similarity">
    <text evidence="2">Belongs to the autoinducer-2 exporter (AI-2E) (TC 2.A.86) family.</text>
</comment>
<keyword evidence="6 9" id="KW-1133">Transmembrane helix</keyword>
<evidence type="ECO:0000256" key="2">
    <source>
        <dbReference type="ARBA" id="ARBA00009773"/>
    </source>
</evidence>
<feature type="transmembrane region" description="Helical" evidence="9">
    <location>
        <begin position="358"/>
        <end position="381"/>
    </location>
</feature>
<evidence type="ECO:0000256" key="9">
    <source>
        <dbReference type="SAM" id="Phobius"/>
    </source>
</evidence>
<dbReference type="PANTHER" id="PTHR21716:SF53">
    <property type="entry name" value="PERMEASE PERM-RELATED"/>
    <property type="match status" value="1"/>
</dbReference>
<feature type="transmembrane region" description="Helical" evidence="9">
    <location>
        <begin position="50"/>
        <end position="69"/>
    </location>
</feature>
<organism evidence="10 11">
    <name type="scientific">Euzebya pacifica</name>
    <dbReference type="NCBI Taxonomy" id="1608957"/>
    <lineage>
        <taxon>Bacteria</taxon>
        <taxon>Bacillati</taxon>
        <taxon>Actinomycetota</taxon>
        <taxon>Nitriliruptoria</taxon>
        <taxon>Euzebyales</taxon>
    </lineage>
</organism>
<name>A0A346XWG0_9ACTN</name>
<dbReference type="InterPro" id="IPR002549">
    <property type="entry name" value="AI-2E-like"/>
</dbReference>
<feature type="transmembrane region" description="Helical" evidence="9">
    <location>
        <begin position="75"/>
        <end position="97"/>
    </location>
</feature>
<feature type="compositionally biased region" description="Low complexity" evidence="8">
    <location>
        <begin position="14"/>
        <end position="28"/>
    </location>
</feature>
<keyword evidence="4" id="KW-1003">Cell membrane</keyword>
<dbReference type="PANTHER" id="PTHR21716">
    <property type="entry name" value="TRANSMEMBRANE PROTEIN"/>
    <property type="match status" value="1"/>
</dbReference>
<evidence type="ECO:0000256" key="8">
    <source>
        <dbReference type="SAM" id="MobiDB-lite"/>
    </source>
</evidence>
<evidence type="ECO:0000256" key="1">
    <source>
        <dbReference type="ARBA" id="ARBA00004651"/>
    </source>
</evidence>
<evidence type="ECO:0000256" key="4">
    <source>
        <dbReference type="ARBA" id="ARBA00022475"/>
    </source>
</evidence>
<dbReference type="Proteomes" id="UP000264006">
    <property type="component" value="Chromosome"/>
</dbReference>
<evidence type="ECO:0000256" key="6">
    <source>
        <dbReference type="ARBA" id="ARBA00022989"/>
    </source>
</evidence>
<dbReference type="RefSeq" id="WP_114591185.1">
    <property type="nucleotide sequence ID" value="NZ_CP031165.1"/>
</dbReference>
<evidence type="ECO:0000256" key="7">
    <source>
        <dbReference type="ARBA" id="ARBA00023136"/>
    </source>
</evidence>
<dbReference type="OrthoDB" id="5242074at2"/>
<feature type="transmembrane region" description="Helical" evidence="9">
    <location>
        <begin position="327"/>
        <end position="346"/>
    </location>
</feature>
<keyword evidence="7 9" id="KW-0472">Membrane</keyword>
<evidence type="ECO:0008006" key="12">
    <source>
        <dbReference type="Google" id="ProtNLM"/>
    </source>
</evidence>
<dbReference type="EMBL" id="CP031165">
    <property type="protein sequence ID" value="AXV06557.1"/>
    <property type="molecule type" value="Genomic_DNA"/>
</dbReference>
<feature type="region of interest" description="Disordered" evidence="8">
    <location>
        <begin position="1"/>
        <end position="37"/>
    </location>
</feature>
<dbReference type="AlphaFoldDB" id="A0A346XWG0"/>
<feature type="transmembrane region" description="Helical" evidence="9">
    <location>
        <begin position="201"/>
        <end position="226"/>
    </location>
</feature>
<dbReference type="Pfam" id="PF01594">
    <property type="entry name" value="AI-2E_transport"/>
    <property type="match status" value="1"/>
</dbReference>
<reference evidence="10 11" key="1">
    <citation type="submission" date="2018-09" db="EMBL/GenBank/DDBJ databases">
        <title>Complete genome sequence of Euzebya sp. DY32-46 isolated from seawater of Pacific Ocean.</title>
        <authorList>
            <person name="Xu L."/>
            <person name="Wu Y.-H."/>
            <person name="Xu X.-W."/>
        </authorList>
    </citation>
    <scope>NUCLEOTIDE SEQUENCE [LARGE SCALE GENOMIC DNA]</scope>
    <source>
        <strain evidence="10 11">DY32-46</strain>
    </source>
</reference>
<dbReference type="KEGG" id="euz:DVS28_a1872"/>
<dbReference type="GO" id="GO:0005886">
    <property type="term" value="C:plasma membrane"/>
    <property type="evidence" value="ECO:0007669"/>
    <property type="project" value="UniProtKB-SubCell"/>
</dbReference>
<accession>A0A346XWG0</accession>
<gene>
    <name evidence="10" type="ORF">DVS28_a1872</name>
</gene>
<feature type="transmembrane region" description="Helical" evidence="9">
    <location>
        <begin position="294"/>
        <end position="320"/>
    </location>
</feature>
<keyword evidence="3" id="KW-0813">Transport</keyword>
<feature type="transmembrane region" description="Helical" evidence="9">
    <location>
        <begin position="109"/>
        <end position="131"/>
    </location>
</feature>
<keyword evidence="5 9" id="KW-0812">Transmembrane</keyword>
<feature type="transmembrane region" description="Helical" evidence="9">
    <location>
        <begin position="267"/>
        <end position="288"/>
    </location>
</feature>
<sequence>MATTPEDPDPSAGAPTETPVLPAAAPATPDGPREFDDEVRRGWRDLPAPGQLASLIGVVVLSYGAVLMIASLRTILVMLLVSLFIAFAVEPAVQFMGRRWGWRRGPATALVFFGVFLAMAASFGSIIPLLVDQVSELLRSVPRSVAELNDLVQHLPFVDLELDPGSDVNQELLAIGSDLTSTLQDSLTSMAGNLLGAAGNVVTLAGTAIGAVFQGLTVLLVSFYLVADGPRFRATLARPLPQHRQRELLAIWEIAVAKTGGYIYSRLLLAAVATAVTSAFLAIIQVPYPLPLGLWVGVTGAFVPVVGTYLGGILALVVALADQPSKALWVLIFLATYQQLENYLIAPRLQAATMDIHPAVAFVSVLVGATLLGAVGALLALPATAIIQAVASTYLHRHELIAELTEVSAQLDQEIPRPLPPMDVRADPAT</sequence>
<evidence type="ECO:0000313" key="10">
    <source>
        <dbReference type="EMBL" id="AXV06557.1"/>
    </source>
</evidence>
<comment type="subcellular location">
    <subcellularLocation>
        <location evidence="1">Cell membrane</location>
        <topology evidence="1">Multi-pass membrane protein</topology>
    </subcellularLocation>
</comment>
<evidence type="ECO:0000256" key="5">
    <source>
        <dbReference type="ARBA" id="ARBA00022692"/>
    </source>
</evidence>
<protein>
    <recommendedName>
        <fullName evidence="12">AI-2E family transporter</fullName>
    </recommendedName>
</protein>
<evidence type="ECO:0000313" key="11">
    <source>
        <dbReference type="Proteomes" id="UP000264006"/>
    </source>
</evidence>
<evidence type="ECO:0000256" key="3">
    <source>
        <dbReference type="ARBA" id="ARBA00022448"/>
    </source>
</evidence>